<dbReference type="STRING" id="1797535.A2744_03640"/>
<evidence type="ECO:0000256" key="2">
    <source>
        <dbReference type="ARBA" id="ARBA00004236"/>
    </source>
</evidence>
<dbReference type="GO" id="GO:0008360">
    <property type="term" value="P:regulation of cell shape"/>
    <property type="evidence" value="ECO:0007669"/>
    <property type="project" value="UniProtKB-KW"/>
</dbReference>
<dbReference type="GO" id="GO:0008658">
    <property type="term" value="F:penicillin binding"/>
    <property type="evidence" value="ECO:0007669"/>
    <property type="project" value="InterPro"/>
</dbReference>
<dbReference type="PANTHER" id="PTHR30627">
    <property type="entry name" value="PEPTIDOGLYCAN D,D-TRANSPEPTIDASE"/>
    <property type="match status" value="1"/>
</dbReference>
<dbReference type="GO" id="GO:0006508">
    <property type="term" value="P:proteolysis"/>
    <property type="evidence" value="ECO:0007669"/>
    <property type="project" value="UniProtKB-KW"/>
</dbReference>
<comment type="caution">
    <text evidence="16">The sequence shown here is derived from an EMBL/GenBank/DDBJ whole genome shotgun (WGS) entry which is preliminary data.</text>
</comment>
<evidence type="ECO:0000256" key="8">
    <source>
        <dbReference type="ARBA" id="ARBA00022960"/>
    </source>
</evidence>
<dbReference type="Gene3D" id="3.40.710.10">
    <property type="entry name" value="DD-peptidase/beta-lactamase superfamily"/>
    <property type="match status" value="1"/>
</dbReference>
<feature type="domain" description="Penicillin-binding protein dimerisation" evidence="15">
    <location>
        <begin position="102"/>
        <end position="275"/>
    </location>
</feature>
<keyword evidence="8" id="KW-0133">Cell shape</keyword>
<dbReference type="PANTHER" id="PTHR30627:SF2">
    <property type="entry name" value="PEPTIDOGLYCAN D,D-TRANSPEPTIDASE MRDA"/>
    <property type="match status" value="1"/>
</dbReference>
<evidence type="ECO:0000313" key="17">
    <source>
        <dbReference type="Proteomes" id="UP000178240"/>
    </source>
</evidence>
<dbReference type="InterPro" id="IPR001460">
    <property type="entry name" value="PCN-bd_Tpept"/>
</dbReference>
<evidence type="ECO:0000256" key="1">
    <source>
        <dbReference type="ARBA" id="ARBA00004167"/>
    </source>
</evidence>
<keyword evidence="4" id="KW-0997">Cell inner membrane</keyword>
<dbReference type="InterPro" id="IPR012338">
    <property type="entry name" value="Beta-lactam/transpept-like"/>
</dbReference>
<keyword evidence="10 13" id="KW-1133">Transmembrane helix</keyword>
<feature type="transmembrane region" description="Helical" evidence="13">
    <location>
        <begin position="59"/>
        <end position="79"/>
    </location>
</feature>
<dbReference type="InterPro" id="IPR050515">
    <property type="entry name" value="Beta-lactam/transpept"/>
</dbReference>
<organism evidence="16 17">
    <name type="scientific">Candidatus Buchananbacteria bacterium RIFCSPHIGHO2_01_FULL_44_11</name>
    <dbReference type="NCBI Taxonomy" id="1797535"/>
    <lineage>
        <taxon>Bacteria</taxon>
        <taxon>Candidatus Buchananiibacteriota</taxon>
    </lineage>
</organism>
<gene>
    <name evidence="16" type="ORF">A2744_03640</name>
</gene>
<dbReference type="GO" id="GO:0009252">
    <property type="term" value="P:peptidoglycan biosynthetic process"/>
    <property type="evidence" value="ECO:0007669"/>
    <property type="project" value="UniProtKB-KW"/>
</dbReference>
<dbReference type="InterPro" id="IPR005311">
    <property type="entry name" value="PBP_dimer"/>
</dbReference>
<evidence type="ECO:0000256" key="11">
    <source>
        <dbReference type="ARBA" id="ARBA00023136"/>
    </source>
</evidence>
<dbReference type="Pfam" id="PF00905">
    <property type="entry name" value="Transpeptidase"/>
    <property type="match status" value="1"/>
</dbReference>
<dbReference type="GO" id="GO:0009002">
    <property type="term" value="F:serine-type D-Ala-D-Ala carboxypeptidase activity"/>
    <property type="evidence" value="ECO:0007669"/>
    <property type="project" value="InterPro"/>
</dbReference>
<dbReference type="EMBL" id="MHIE01000003">
    <property type="protein sequence ID" value="OGY46512.1"/>
    <property type="molecule type" value="Genomic_DNA"/>
</dbReference>
<evidence type="ECO:0000256" key="7">
    <source>
        <dbReference type="ARBA" id="ARBA00022801"/>
    </source>
</evidence>
<dbReference type="GO" id="GO:0071555">
    <property type="term" value="P:cell wall organization"/>
    <property type="evidence" value="ECO:0007669"/>
    <property type="project" value="UniProtKB-KW"/>
</dbReference>
<evidence type="ECO:0000256" key="9">
    <source>
        <dbReference type="ARBA" id="ARBA00022984"/>
    </source>
</evidence>
<keyword evidence="6 13" id="KW-0812">Transmembrane</keyword>
<dbReference type="AlphaFoldDB" id="A0A1G1Y2J5"/>
<evidence type="ECO:0000256" key="13">
    <source>
        <dbReference type="SAM" id="Phobius"/>
    </source>
</evidence>
<evidence type="ECO:0000256" key="10">
    <source>
        <dbReference type="ARBA" id="ARBA00022989"/>
    </source>
</evidence>
<dbReference type="Proteomes" id="UP000178240">
    <property type="component" value="Unassembled WGS sequence"/>
</dbReference>
<evidence type="ECO:0000256" key="3">
    <source>
        <dbReference type="ARBA" id="ARBA00022475"/>
    </source>
</evidence>
<evidence type="ECO:0000256" key="5">
    <source>
        <dbReference type="ARBA" id="ARBA00022670"/>
    </source>
</evidence>
<comment type="subcellular location">
    <subcellularLocation>
        <location evidence="2">Cell membrane</location>
    </subcellularLocation>
    <subcellularLocation>
        <location evidence="1">Membrane</location>
        <topology evidence="1">Single-pass membrane protein</topology>
    </subcellularLocation>
</comment>
<keyword evidence="11 13" id="KW-0472">Membrane</keyword>
<dbReference type="InterPro" id="IPR017790">
    <property type="entry name" value="Penicillin-binding_protein_2"/>
</dbReference>
<dbReference type="GO" id="GO:0005886">
    <property type="term" value="C:plasma membrane"/>
    <property type="evidence" value="ECO:0007669"/>
    <property type="project" value="UniProtKB-SubCell"/>
</dbReference>
<protein>
    <submittedName>
        <fullName evidence="16">Penicillin-binding protein 2</fullName>
    </submittedName>
</protein>
<dbReference type="SUPFAM" id="SSF56601">
    <property type="entry name" value="beta-lactamase/transpeptidase-like"/>
    <property type="match status" value="1"/>
</dbReference>
<evidence type="ECO:0000256" key="4">
    <source>
        <dbReference type="ARBA" id="ARBA00022519"/>
    </source>
</evidence>
<keyword evidence="9" id="KW-0573">Peptidoglycan synthesis</keyword>
<keyword evidence="7" id="KW-0378">Hydrolase</keyword>
<accession>A0A1G1Y2J5</accession>
<reference evidence="16 17" key="1">
    <citation type="journal article" date="2016" name="Nat. Commun.">
        <title>Thousands of microbial genomes shed light on interconnected biogeochemical processes in an aquifer system.</title>
        <authorList>
            <person name="Anantharaman K."/>
            <person name="Brown C.T."/>
            <person name="Hug L.A."/>
            <person name="Sharon I."/>
            <person name="Castelle C.J."/>
            <person name="Probst A.J."/>
            <person name="Thomas B.C."/>
            <person name="Singh A."/>
            <person name="Wilkins M.J."/>
            <person name="Karaoz U."/>
            <person name="Brodie E.L."/>
            <person name="Williams K.H."/>
            <person name="Hubbard S.S."/>
            <person name="Banfield J.F."/>
        </authorList>
    </citation>
    <scope>NUCLEOTIDE SEQUENCE [LARGE SCALE GENOMIC DNA]</scope>
</reference>
<keyword evidence="12" id="KW-0961">Cell wall biogenesis/degradation</keyword>
<keyword evidence="5" id="KW-0645">Protease</keyword>
<evidence type="ECO:0000259" key="14">
    <source>
        <dbReference type="Pfam" id="PF00905"/>
    </source>
</evidence>
<proteinExistence type="predicted"/>
<dbReference type="InterPro" id="IPR036138">
    <property type="entry name" value="PBP_dimer_sf"/>
</dbReference>
<evidence type="ECO:0000256" key="6">
    <source>
        <dbReference type="ARBA" id="ARBA00022692"/>
    </source>
</evidence>
<evidence type="ECO:0000313" key="16">
    <source>
        <dbReference type="EMBL" id="OGY46512.1"/>
    </source>
</evidence>
<sequence length="654" mass="71924">MRLKTSNNPFDLTEPKSFGRYYVKRPVSSDWFDGGFNQTEGKQKTAARLNSSLIQRRDFNVWLLVLALGFLLLAARIFYLQFYEGQNLRAVAEGNRIRILDIESSRGLIFDRDHQLLVKNIPSFSLVVIPVDLPQDQAKRQATISALAKKFGQSEAELTQKIFSQPAYSYQPVIVKENLGFEEAVLAKIESNLHPGVALQIDNTRQYLAATTTQSLSHLLGYLGKINEPEWPEYLESGYALNDKVGKAGLEAVYENILKGKKGKEQVEVNAKGETKEILAYQEPQAGLNLLLSIDSDLQKQAEQSLEKILRAYGKKRGAVVALDPRSGEILALVSLPAFDNNAFALGISQADFGNLINDSDKPLFSRAISGEYPPGSTFKLIVGAAALEAGVISANTGFQSVGGIRVDRWFFPDWKAGGHGWTNINKALAESVNTFFYIVGGGYNDFEGLGVARITDYAKKFGLSKNLGIDLPSEAAGFLPSQAWKEEVKKEPWYIGDTYNLSIGQGDVLVTPLQIAFWTSVFANGGILYQPHLVKSVLNYNDEVTTELAPKILNQDFVSPDNIENVKKGLRQAVLSGSARALGNLPINVGAKTGTAQWSSNNANHAWITTLAPYQNPELVVTVLVEEGGEGSAVALPVAFDILNWWAQNRYHN</sequence>
<feature type="domain" description="Penicillin-binding protein transpeptidase" evidence="14">
    <location>
        <begin position="318"/>
        <end position="644"/>
    </location>
</feature>
<dbReference type="NCBIfam" id="TIGR03423">
    <property type="entry name" value="pbp2_mrdA"/>
    <property type="match status" value="1"/>
</dbReference>
<dbReference type="SUPFAM" id="SSF56519">
    <property type="entry name" value="Penicillin binding protein dimerisation domain"/>
    <property type="match status" value="1"/>
</dbReference>
<name>A0A1G1Y2J5_9BACT</name>
<dbReference type="Pfam" id="PF03717">
    <property type="entry name" value="PBP_dimer"/>
    <property type="match status" value="1"/>
</dbReference>
<dbReference type="Gene3D" id="3.90.1310.10">
    <property type="entry name" value="Penicillin-binding protein 2a (Domain 2)"/>
    <property type="match status" value="1"/>
</dbReference>
<keyword evidence="3" id="KW-1003">Cell membrane</keyword>
<dbReference type="Gene3D" id="3.30.1390.30">
    <property type="entry name" value="Penicillin-binding protein 2a, domain 3"/>
    <property type="match status" value="1"/>
</dbReference>
<evidence type="ECO:0000259" key="15">
    <source>
        <dbReference type="Pfam" id="PF03717"/>
    </source>
</evidence>
<dbReference type="GO" id="GO:0071972">
    <property type="term" value="F:peptidoglycan L,D-transpeptidase activity"/>
    <property type="evidence" value="ECO:0007669"/>
    <property type="project" value="TreeGrafter"/>
</dbReference>
<evidence type="ECO:0000256" key="12">
    <source>
        <dbReference type="ARBA" id="ARBA00023316"/>
    </source>
</evidence>